<keyword evidence="2" id="KW-0812">Transmembrane</keyword>
<keyword evidence="5" id="KW-0675">Receptor</keyword>
<reference evidence="8" key="1">
    <citation type="submission" date="2023-05" db="EMBL/GenBank/DDBJ databases">
        <authorList>
            <person name="Stuckert A."/>
        </authorList>
    </citation>
    <scope>NUCLEOTIDE SEQUENCE</scope>
</reference>
<name>A0ABN9H6N4_9NEOB</name>
<feature type="domain" description="Receptor ligand binding region" evidence="7">
    <location>
        <begin position="3"/>
        <end position="133"/>
    </location>
</feature>
<evidence type="ECO:0000256" key="3">
    <source>
        <dbReference type="ARBA" id="ARBA00022989"/>
    </source>
</evidence>
<evidence type="ECO:0000256" key="5">
    <source>
        <dbReference type="ARBA" id="ARBA00023170"/>
    </source>
</evidence>
<accession>A0ABN9H6N4</accession>
<keyword evidence="3" id="KW-1133">Transmembrane helix</keyword>
<dbReference type="Proteomes" id="UP001162483">
    <property type="component" value="Unassembled WGS sequence"/>
</dbReference>
<dbReference type="InterPro" id="IPR028082">
    <property type="entry name" value="Peripla_BP_I"/>
</dbReference>
<protein>
    <recommendedName>
        <fullName evidence="7">Receptor ligand binding region domain-containing protein</fullName>
    </recommendedName>
</protein>
<evidence type="ECO:0000313" key="9">
    <source>
        <dbReference type="Proteomes" id="UP001162483"/>
    </source>
</evidence>
<dbReference type="InterPro" id="IPR000068">
    <property type="entry name" value="GPCR_3_Ca_sens_rcpt-rel"/>
</dbReference>
<proteinExistence type="predicted"/>
<dbReference type="PRINTS" id="PR00248">
    <property type="entry name" value="GPCRMGR"/>
</dbReference>
<dbReference type="Pfam" id="PF01094">
    <property type="entry name" value="ANF_receptor"/>
    <property type="match status" value="1"/>
</dbReference>
<evidence type="ECO:0000259" key="7">
    <source>
        <dbReference type="Pfam" id="PF01094"/>
    </source>
</evidence>
<evidence type="ECO:0000256" key="6">
    <source>
        <dbReference type="ARBA" id="ARBA00023180"/>
    </source>
</evidence>
<keyword evidence="6" id="KW-0325">Glycoprotein</keyword>
<sequence length="134" mass="15022">MGLFLIPEISYSASHEHLSLKQMYPSFFRTIPSDNLQVQVLLQLLKRFSWTWVAIVGSDDVYGRQGLQDLNALASKNGICVPYHGLLPITTNKTEMKNIVDNIVQTHVRVIVVFATTQIAMMFLEEAINGNVTG</sequence>
<keyword evidence="9" id="KW-1185">Reference proteome</keyword>
<dbReference type="Gene3D" id="3.40.50.2300">
    <property type="match status" value="1"/>
</dbReference>
<comment type="subcellular location">
    <subcellularLocation>
        <location evidence="1">Membrane</location>
        <topology evidence="1">Multi-pass membrane protein</topology>
    </subcellularLocation>
</comment>
<evidence type="ECO:0000256" key="2">
    <source>
        <dbReference type="ARBA" id="ARBA00022692"/>
    </source>
</evidence>
<dbReference type="EMBL" id="CATNWA010020231">
    <property type="protein sequence ID" value="CAI9617367.1"/>
    <property type="molecule type" value="Genomic_DNA"/>
</dbReference>
<dbReference type="InterPro" id="IPR001828">
    <property type="entry name" value="ANF_lig-bd_rcpt"/>
</dbReference>
<evidence type="ECO:0000256" key="1">
    <source>
        <dbReference type="ARBA" id="ARBA00004141"/>
    </source>
</evidence>
<dbReference type="SUPFAM" id="SSF53822">
    <property type="entry name" value="Periplasmic binding protein-like I"/>
    <property type="match status" value="1"/>
</dbReference>
<feature type="non-terminal residue" evidence="8">
    <location>
        <position position="134"/>
    </location>
</feature>
<organism evidence="8 9">
    <name type="scientific">Staurois parvus</name>
    <dbReference type="NCBI Taxonomy" id="386267"/>
    <lineage>
        <taxon>Eukaryota</taxon>
        <taxon>Metazoa</taxon>
        <taxon>Chordata</taxon>
        <taxon>Craniata</taxon>
        <taxon>Vertebrata</taxon>
        <taxon>Euteleostomi</taxon>
        <taxon>Amphibia</taxon>
        <taxon>Batrachia</taxon>
        <taxon>Anura</taxon>
        <taxon>Neobatrachia</taxon>
        <taxon>Ranoidea</taxon>
        <taxon>Ranidae</taxon>
        <taxon>Staurois</taxon>
    </lineage>
</organism>
<evidence type="ECO:0000256" key="4">
    <source>
        <dbReference type="ARBA" id="ARBA00023136"/>
    </source>
</evidence>
<dbReference type="PANTHER" id="PTHR24061:SF3">
    <property type="entry name" value="TASTE RECEPTOR TYPE 1 MEMBER 1"/>
    <property type="match status" value="1"/>
</dbReference>
<gene>
    <name evidence="8" type="ORF">SPARVUS_LOCUS15529658</name>
</gene>
<dbReference type="PANTHER" id="PTHR24061">
    <property type="entry name" value="CALCIUM-SENSING RECEPTOR-RELATED"/>
    <property type="match status" value="1"/>
</dbReference>
<evidence type="ECO:0000313" key="8">
    <source>
        <dbReference type="EMBL" id="CAI9617367.1"/>
    </source>
</evidence>
<keyword evidence="4" id="KW-0472">Membrane</keyword>
<dbReference type="InterPro" id="IPR000337">
    <property type="entry name" value="GPCR_3"/>
</dbReference>
<comment type="caution">
    <text evidence="8">The sequence shown here is derived from an EMBL/GenBank/DDBJ whole genome shotgun (WGS) entry which is preliminary data.</text>
</comment>